<protein>
    <submittedName>
        <fullName evidence="3">Uncharacterized protein</fullName>
    </submittedName>
</protein>
<dbReference type="Proteomes" id="UP000230233">
    <property type="component" value="Unassembled WGS sequence"/>
</dbReference>
<reference evidence="4" key="1">
    <citation type="submission" date="2017-10" db="EMBL/GenBank/DDBJ databases">
        <title>Rapid genome shrinkage in a self-fertile nematode reveals novel sperm competition proteins.</title>
        <authorList>
            <person name="Yin D."/>
            <person name="Schwarz E.M."/>
            <person name="Thomas C.G."/>
            <person name="Felde R.L."/>
            <person name="Korf I.F."/>
            <person name="Cutter A.D."/>
            <person name="Schartner C.M."/>
            <person name="Ralston E.J."/>
            <person name="Meyer B.J."/>
            <person name="Haag E.S."/>
        </authorList>
    </citation>
    <scope>NUCLEOTIDE SEQUENCE [LARGE SCALE GENOMIC DNA]</scope>
    <source>
        <strain evidence="4">JU1422</strain>
    </source>
</reference>
<dbReference type="AlphaFoldDB" id="A0A2G5S9R3"/>
<sequence length="274" mass="30822">MAEHLSGDYGALISLPNQGHHDVLLNEKMEDEMIGLEGEIEFMQYHHDRVIGKRSSGEKKGKRATNQGRRRRKCGERQKGIGRRVEASEISVELDILKMERDAEKKAKEVLFNAFGTMDEKAKRLEKDLKVSEEEQQAKENVWKAQKEALEAQVRKAQARLKRIKDIAQQCSRIEDSSTSDETPTTTRKHRASYSAPTTQQGGPEGGVQHDGSDDAQGDNEGPSTSSQTNASGKRKCLRREELLVETEPPARRQQAKVNYSGAQGRQEPSKQRK</sequence>
<feature type="coiled-coil region" evidence="1">
    <location>
        <begin position="115"/>
        <end position="167"/>
    </location>
</feature>
<feature type="region of interest" description="Disordered" evidence="2">
    <location>
        <begin position="51"/>
        <end position="81"/>
    </location>
</feature>
<organism evidence="3 4">
    <name type="scientific">Caenorhabditis nigoni</name>
    <dbReference type="NCBI Taxonomy" id="1611254"/>
    <lineage>
        <taxon>Eukaryota</taxon>
        <taxon>Metazoa</taxon>
        <taxon>Ecdysozoa</taxon>
        <taxon>Nematoda</taxon>
        <taxon>Chromadorea</taxon>
        <taxon>Rhabditida</taxon>
        <taxon>Rhabditina</taxon>
        <taxon>Rhabditomorpha</taxon>
        <taxon>Rhabditoidea</taxon>
        <taxon>Rhabditidae</taxon>
        <taxon>Peloderinae</taxon>
        <taxon>Caenorhabditis</taxon>
    </lineage>
</organism>
<keyword evidence="1" id="KW-0175">Coiled coil</keyword>
<evidence type="ECO:0000256" key="2">
    <source>
        <dbReference type="SAM" id="MobiDB-lite"/>
    </source>
</evidence>
<gene>
    <name evidence="3" type="ORF">B9Z55_028836</name>
</gene>
<feature type="region of interest" description="Disordered" evidence="2">
    <location>
        <begin position="167"/>
        <end position="274"/>
    </location>
</feature>
<evidence type="ECO:0000256" key="1">
    <source>
        <dbReference type="SAM" id="Coils"/>
    </source>
</evidence>
<comment type="caution">
    <text evidence="3">The sequence shown here is derived from an EMBL/GenBank/DDBJ whole genome shotgun (WGS) entry which is preliminary data.</text>
</comment>
<name>A0A2G5S9R3_9PELO</name>
<accession>A0A2G5S9R3</accession>
<feature type="compositionally biased region" description="Basic residues" evidence="2">
    <location>
        <begin position="60"/>
        <end position="74"/>
    </location>
</feature>
<proteinExistence type="predicted"/>
<evidence type="ECO:0000313" key="3">
    <source>
        <dbReference type="EMBL" id="PIC11808.1"/>
    </source>
</evidence>
<dbReference type="EMBL" id="PDUG01000041">
    <property type="protein sequence ID" value="PIC11808.1"/>
    <property type="molecule type" value="Genomic_DNA"/>
</dbReference>
<evidence type="ECO:0000313" key="4">
    <source>
        <dbReference type="Proteomes" id="UP000230233"/>
    </source>
</evidence>
<feature type="compositionally biased region" description="Polar residues" evidence="2">
    <location>
        <begin position="222"/>
        <end position="232"/>
    </location>
</feature>
<keyword evidence="4" id="KW-1185">Reference proteome</keyword>
<dbReference type="OrthoDB" id="10629332at2759"/>